<evidence type="ECO:0000313" key="3">
    <source>
        <dbReference type="Proteomes" id="UP000703269"/>
    </source>
</evidence>
<protein>
    <recommendedName>
        <fullName evidence="1">CxC5 like cysteine cluster associated with KDZ domain-containing protein</fullName>
    </recommendedName>
</protein>
<proteinExistence type="predicted"/>
<name>A0A9P3FZ59_9APHY</name>
<dbReference type="Pfam" id="PF18718">
    <property type="entry name" value="CxC5"/>
    <property type="match status" value="1"/>
</dbReference>
<dbReference type="AlphaFoldDB" id="A0A9P3FZ59"/>
<comment type="caution">
    <text evidence="2">The sequence shown here is derived from an EMBL/GenBank/DDBJ whole genome shotgun (WGS) entry which is preliminary data.</text>
</comment>
<dbReference type="EMBL" id="BPQB01000002">
    <property type="protein sequence ID" value="GJE85268.1"/>
    <property type="molecule type" value="Genomic_DNA"/>
</dbReference>
<dbReference type="InterPro" id="IPR041539">
    <property type="entry name" value="CxC5"/>
</dbReference>
<dbReference type="OrthoDB" id="2501483at2759"/>
<evidence type="ECO:0000259" key="1">
    <source>
        <dbReference type="Pfam" id="PF18718"/>
    </source>
</evidence>
<organism evidence="2 3">
    <name type="scientific">Phanerochaete sordida</name>
    <dbReference type="NCBI Taxonomy" id="48140"/>
    <lineage>
        <taxon>Eukaryota</taxon>
        <taxon>Fungi</taxon>
        <taxon>Dikarya</taxon>
        <taxon>Basidiomycota</taxon>
        <taxon>Agaricomycotina</taxon>
        <taxon>Agaricomycetes</taxon>
        <taxon>Polyporales</taxon>
        <taxon>Phanerochaetaceae</taxon>
        <taxon>Phanerochaete</taxon>
    </lineage>
</organism>
<evidence type="ECO:0000313" key="2">
    <source>
        <dbReference type="EMBL" id="GJE85268.1"/>
    </source>
</evidence>
<dbReference type="Proteomes" id="UP000703269">
    <property type="component" value="Unassembled WGS sequence"/>
</dbReference>
<sequence length="478" mass="55023">MDNINAIVANALQHSALEGHLSLSLIFKFLTLVSHSRNDIILAQHAKHHPDTPPNFLPPVFTNLCSRALNVDGNTVNACWDVLKHIAWNTDYMRELKQDPEIMYQSYGVTEGLTARVYYPPSLFCTHCDFKRERPLKQPQQQAVVVFTVADGTLPAYHVHLYCNRCKINYHHNFYVKAGQRYYYEGIPDTLQVGEHQFVERRLVEQWIALMGTSCHAEIWKRHKERGQSRFKLQKTLQRARMANAEHPAPLVNGPEGLSEELEELEAAEVEFEVDSDGRVVPEDLSPEACPDKPTEGNRRIWAQLGRKRTHNEQIIVAPCGVIIARVTFYGAEAPYTVVEFIRNTFEHGKHKPEHIFFDNNCTIFKITRGDPWWEDIMLTVDVFHHTSKHSKNDLTCQQNCNPIAYPELLKPNGDWYFNSSIAEQTNVWLAGYNAICREMKVDRFNFFLDELIMRRNEDTIADLRSGGQVPGSWHGLL</sequence>
<feature type="domain" description="CxC5 like cysteine cluster associated with KDZ" evidence="1">
    <location>
        <begin position="114"/>
        <end position="214"/>
    </location>
</feature>
<gene>
    <name evidence="2" type="ORF">PsYK624_013470</name>
</gene>
<accession>A0A9P3FZ59</accession>
<keyword evidence="3" id="KW-1185">Reference proteome</keyword>
<reference evidence="2 3" key="1">
    <citation type="submission" date="2021-08" db="EMBL/GenBank/DDBJ databases">
        <title>Draft Genome Sequence of Phanerochaete sordida strain YK-624.</title>
        <authorList>
            <person name="Mori T."/>
            <person name="Dohra H."/>
            <person name="Suzuki T."/>
            <person name="Kawagishi H."/>
            <person name="Hirai H."/>
        </authorList>
    </citation>
    <scope>NUCLEOTIDE SEQUENCE [LARGE SCALE GENOMIC DNA]</scope>
    <source>
        <strain evidence="2 3">YK-624</strain>
    </source>
</reference>